<dbReference type="RefSeq" id="WP_148133195.1">
    <property type="nucleotide sequence ID" value="NZ_CP017634.1"/>
</dbReference>
<evidence type="ECO:0000313" key="13">
    <source>
        <dbReference type="EMBL" id="ATW24023.1"/>
    </source>
</evidence>
<evidence type="ECO:0000256" key="1">
    <source>
        <dbReference type="ARBA" id="ARBA00004496"/>
    </source>
</evidence>
<dbReference type="InterPro" id="IPR001059">
    <property type="entry name" value="Transl_elong_P/YeiP_cen"/>
</dbReference>
<evidence type="ECO:0000256" key="4">
    <source>
        <dbReference type="ARBA" id="ARBA00022490"/>
    </source>
</evidence>
<dbReference type="Gene3D" id="2.30.30.30">
    <property type="match status" value="1"/>
</dbReference>
<dbReference type="InterPro" id="IPR014722">
    <property type="entry name" value="Rib_uL2_dom2"/>
</dbReference>
<dbReference type="GO" id="GO:0003746">
    <property type="term" value="F:translation elongation factor activity"/>
    <property type="evidence" value="ECO:0007669"/>
    <property type="project" value="UniProtKB-UniRule"/>
</dbReference>
<dbReference type="PANTHER" id="PTHR30053:SF12">
    <property type="entry name" value="ELONGATION FACTOR P (EF-P) FAMILY PROTEIN"/>
    <property type="match status" value="1"/>
</dbReference>
<protein>
    <recommendedName>
        <fullName evidence="8 9">Elongation factor P</fullName>
        <shortName evidence="8">EF-P</shortName>
    </recommendedName>
</protein>
<keyword evidence="5 8" id="KW-0251">Elongation factor</keyword>
<dbReference type="PANTHER" id="PTHR30053">
    <property type="entry name" value="ELONGATION FACTOR P"/>
    <property type="match status" value="1"/>
</dbReference>
<evidence type="ECO:0000313" key="14">
    <source>
        <dbReference type="Proteomes" id="UP000323521"/>
    </source>
</evidence>
<comment type="function">
    <text evidence="7 8">Involved in peptide bond synthesis. Stimulates efficient translation and peptide-bond synthesis on native or reconstituted 70S ribosomes in vitro. Probably functions indirectly by altering the affinity of the ribosome for aminoacyl-tRNA, thus increasing their reactivity as acceptors for peptidyl transferase.</text>
</comment>
<dbReference type="AlphaFoldDB" id="A0A3G1KNI3"/>
<dbReference type="SMART" id="SM01185">
    <property type="entry name" value="EFP"/>
    <property type="match status" value="1"/>
</dbReference>
<name>A0A3G1KNI3_FORW1</name>
<dbReference type="FunFam" id="2.40.50.140:FF:000009">
    <property type="entry name" value="Elongation factor P"/>
    <property type="match status" value="1"/>
</dbReference>
<dbReference type="InterPro" id="IPR015365">
    <property type="entry name" value="Elong-fact-P_C"/>
</dbReference>
<accession>A0A3G1KNI3</accession>
<sequence length="185" mass="20259">MISSNDFKTGVTIELDGDAYQVVDFQHVKPGKGAAFVRTKLKNVRTGAVVERTFAAGEKLTKAHLERKEMQFLYHDGDAFILMDVNNFEQMPLSDEQMGDGKKYLKENTNLFILLFQGNVIGVDLPSQVELTVTETEPGIKGDTASGGSKPATLETGAVVRVPFFINVGEVIQVNTKTGEYIGRA</sequence>
<dbReference type="KEGG" id="fwa:DCMF_03750"/>
<evidence type="ECO:0000259" key="12">
    <source>
        <dbReference type="SMART" id="SM01185"/>
    </source>
</evidence>
<gene>
    <name evidence="8" type="primary">efp</name>
    <name evidence="13" type="ORF">DCMF_03750</name>
</gene>
<dbReference type="FunFam" id="2.40.50.140:FF:000004">
    <property type="entry name" value="Elongation factor P"/>
    <property type="match status" value="1"/>
</dbReference>
<dbReference type="Gene3D" id="2.40.50.140">
    <property type="entry name" value="Nucleic acid-binding proteins"/>
    <property type="match status" value="2"/>
</dbReference>
<dbReference type="PROSITE" id="PS01275">
    <property type="entry name" value="EFP"/>
    <property type="match status" value="1"/>
</dbReference>
<dbReference type="UniPathway" id="UPA00345"/>
<dbReference type="InterPro" id="IPR008991">
    <property type="entry name" value="Translation_prot_SH3-like_sf"/>
</dbReference>
<reference evidence="13 14" key="1">
    <citation type="submission" date="2016-10" db="EMBL/GenBank/DDBJ databases">
        <title>Complete Genome Sequence of Peptococcaceae strain DCMF.</title>
        <authorList>
            <person name="Edwards R.J."/>
            <person name="Holland S.I."/>
            <person name="Deshpande N.P."/>
            <person name="Wong Y.K."/>
            <person name="Ertan H."/>
            <person name="Manefield M."/>
            <person name="Russell T.L."/>
            <person name="Lee M.J."/>
        </authorList>
    </citation>
    <scope>NUCLEOTIDE SEQUENCE [LARGE SCALE GENOMIC DNA]</scope>
    <source>
        <strain evidence="13 14">DCMF</strain>
    </source>
</reference>
<dbReference type="NCBIfam" id="NF001810">
    <property type="entry name" value="PRK00529.1"/>
    <property type="match status" value="1"/>
</dbReference>
<dbReference type="SMART" id="SM00841">
    <property type="entry name" value="Elong-fact-P_C"/>
    <property type="match status" value="1"/>
</dbReference>
<dbReference type="InterPro" id="IPR013185">
    <property type="entry name" value="Transl_elong_KOW-like"/>
</dbReference>
<evidence type="ECO:0000256" key="8">
    <source>
        <dbReference type="HAMAP-Rule" id="MF_00141"/>
    </source>
</evidence>
<dbReference type="InterPro" id="IPR020599">
    <property type="entry name" value="Transl_elong_fac_P/YeiP"/>
</dbReference>
<keyword evidence="6 8" id="KW-0648">Protein biosynthesis</keyword>
<dbReference type="Pfam" id="PF09285">
    <property type="entry name" value="Elong-fact-P_C"/>
    <property type="match status" value="1"/>
</dbReference>
<dbReference type="InterPro" id="IPR012340">
    <property type="entry name" value="NA-bd_OB-fold"/>
</dbReference>
<feature type="domain" description="Elongation factor P C-terminal" evidence="11">
    <location>
        <begin position="129"/>
        <end position="184"/>
    </location>
</feature>
<evidence type="ECO:0000256" key="2">
    <source>
        <dbReference type="ARBA" id="ARBA00004815"/>
    </source>
</evidence>
<comment type="similarity">
    <text evidence="3 8 10">Belongs to the elongation factor P family.</text>
</comment>
<keyword evidence="4 8" id="KW-0963">Cytoplasm</keyword>
<dbReference type="EMBL" id="CP017634">
    <property type="protein sequence ID" value="ATW24023.1"/>
    <property type="molecule type" value="Genomic_DNA"/>
</dbReference>
<comment type="pathway">
    <text evidence="2 8">Protein biosynthesis; polypeptide chain elongation.</text>
</comment>
<dbReference type="CDD" id="cd04470">
    <property type="entry name" value="S1_EF-P_repeat_1"/>
    <property type="match status" value="1"/>
</dbReference>
<evidence type="ECO:0000256" key="5">
    <source>
        <dbReference type="ARBA" id="ARBA00022768"/>
    </source>
</evidence>
<dbReference type="GO" id="GO:0005829">
    <property type="term" value="C:cytosol"/>
    <property type="evidence" value="ECO:0007669"/>
    <property type="project" value="UniProtKB-ARBA"/>
</dbReference>
<evidence type="ECO:0000256" key="3">
    <source>
        <dbReference type="ARBA" id="ARBA00009479"/>
    </source>
</evidence>
<dbReference type="NCBIfam" id="TIGR00038">
    <property type="entry name" value="efp"/>
    <property type="match status" value="1"/>
</dbReference>
<comment type="subcellular location">
    <subcellularLocation>
        <location evidence="1 8">Cytoplasm</location>
    </subcellularLocation>
</comment>
<proteinExistence type="inferred from homology"/>
<evidence type="ECO:0000256" key="6">
    <source>
        <dbReference type="ARBA" id="ARBA00022917"/>
    </source>
</evidence>
<dbReference type="GO" id="GO:0043043">
    <property type="term" value="P:peptide biosynthetic process"/>
    <property type="evidence" value="ECO:0007669"/>
    <property type="project" value="InterPro"/>
</dbReference>
<dbReference type="SUPFAM" id="SSF50104">
    <property type="entry name" value="Translation proteins SH3-like domain"/>
    <property type="match status" value="1"/>
</dbReference>
<dbReference type="HAMAP" id="MF_00141">
    <property type="entry name" value="EF_P"/>
    <property type="match status" value="1"/>
</dbReference>
<evidence type="ECO:0000256" key="10">
    <source>
        <dbReference type="RuleBase" id="RU004389"/>
    </source>
</evidence>
<dbReference type="Proteomes" id="UP000323521">
    <property type="component" value="Chromosome"/>
</dbReference>
<dbReference type="Pfam" id="PF01132">
    <property type="entry name" value="EFP"/>
    <property type="match status" value="1"/>
</dbReference>
<evidence type="ECO:0000256" key="9">
    <source>
        <dbReference type="NCBIfam" id="TIGR00038"/>
    </source>
</evidence>
<dbReference type="OrthoDB" id="9801844at2"/>
<dbReference type="InterPro" id="IPR013852">
    <property type="entry name" value="Transl_elong_P/YeiP_CS"/>
</dbReference>
<dbReference type="Pfam" id="PF08207">
    <property type="entry name" value="EFP_N"/>
    <property type="match status" value="1"/>
</dbReference>
<organism evidence="13 14">
    <name type="scientific">Formimonas warabiya</name>
    <dbReference type="NCBI Taxonomy" id="1761012"/>
    <lineage>
        <taxon>Bacteria</taxon>
        <taxon>Bacillati</taxon>
        <taxon>Bacillota</taxon>
        <taxon>Clostridia</taxon>
        <taxon>Eubacteriales</taxon>
        <taxon>Peptococcaceae</taxon>
        <taxon>Candidatus Formimonas</taxon>
    </lineage>
</organism>
<dbReference type="SUPFAM" id="SSF50249">
    <property type="entry name" value="Nucleic acid-binding proteins"/>
    <property type="match status" value="2"/>
</dbReference>
<keyword evidence="14" id="KW-1185">Reference proteome</keyword>
<evidence type="ECO:0000256" key="7">
    <source>
        <dbReference type="ARBA" id="ARBA00025469"/>
    </source>
</evidence>
<dbReference type="InterPro" id="IPR011768">
    <property type="entry name" value="Transl_elongation_fac_P"/>
</dbReference>
<dbReference type="PIRSF" id="PIRSF005901">
    <property type="entry name" value="EF-P"/>
    <property type="match status" value="1"/>
</dbReference>
<feature type="domain" description="Translation elongation factor P/YeiP central" evidence="12">
    <location>
        <begin position="67"/>
        <end position="121"/>
    </location>
</feature>
<evidence type="ECO:0000259" key="11">
    <source>
        <dbReference type="SMART" id="SM00841"/>
    </source>
</evidence>
<dbReference type="FunFam" id="2.30.30.30:FF:000003">
    <property type="entry name" value="Elongation factor P"/>
    <property type="match status" value="1"/>
</dbReference>
<dbReference type="CDD" id="cd05794">
    <property type="entry name" value="S1_EF-P_repeat_2"/>
    <property type="match status" value="1"/>
</dbReference>